<comment type="caution">
    <text evidence="2">The sequence shown here is derived from an EMBL/GenBank/DDBJ whole genome shotgun (WGS) entry which is preliminary data.</text>
</comment>
<evidence type="ECO:0000313" key="3">
    <source>
        <dbReference type="Proteomes" id="UP000032305"/>
    </source>
</evidence>
<feature type="region of interest" description="Disordered" evidence="1">
    <location>
        <begin position="43"/>
        <end position="66"/>
    </location>
</feature>
<organism evidence="2 3">
    <name type="scientific">Sphingomonas parapaucimobilis NBRC 15100</name>
    <dbReference type="NCBI Taxonomy" id="1219049"/>
    <lineage>
        <taxon>Bacteria</taxon>
        <taxon>Pseudomonadati</taxon>
        <taxon>Pseudomonadota</taxon>
        <taxon>Alphaproteobacteria</taxon>
        <taxon>Sphingomonadales</taxon>
        <taxon>Sphingomonadaceae</taxon>
        <taxon>Sphingomonas</taxon>
    </lineage>
</organism>
<evidence type="ECO:0000313" key="2">
    <source>
        <dbReference type="EMBL" id="GAM02736.1"/>
    </source>
</evidence>
<dbReference type="AlphaFoldDB" id="A0A0A1WCM1"/>
<keyword evidence="3" id="KW-1185">Reference proteome</keyword>
<evidence type="ECO:0000256" key="1">
    <source>
        <dbReference type="SAM" id="MobiDB-lite"/>
    </source>
</evidence>
<name>A0A0A1WCM1_9SPHN</name>
<dbReference type="EMBL" id="BBPI01000098">
    <property type="protein sequence ID" value="GAM02736.1"/>
    <property type="molecule type" value="Genomic_DNA"/>
</dbReference>
<accession>A0A0A1WCM1</accession>
<dbReference type="Proteomes" id="UP000032305">
    <property type="component" value="Unassembled WGS sequence"/>
</dbReference>
<sequence length="66" mass="6843">MTNDDTALSLMRMALAQLDRSGRGATATAVHLQAAIDAATGAGPMQPGELLDDEGAFPFEPLASRQ</sequence>
<gene>
    <name evidence="2" type="ORF">SP5_098_00120</name>
</gene>
<proteinExistence type="predicted"/>
<reference evidence="2 3" key="1">
    <citation type="submission" date="2014-11" db="EMBL/GenBank/DDBJ databases">
        <title>Whole genome shotgun sequence of Sphingomonas parapaucimobilis NBRC 15100.</title>
        <authorList>
            <person name="Katano-Makiyama Y."/>
            <person name="Hosoyama A."/>
            <person name="Hashimoto M."/>
            <person name="Hosoyama Y."/>
            <person name="Noguchi M."/>
            <person name="Numata M."/>
            <person name="Tsuchikane K."/>
            <person name="Hirakata S."/>
            <person name="Uohara A."/>
            <person name="Shimodaira J."/>
            <person name="Ohji S."/>
            <person name="Ichikawa N."/>
            <person name="Kimura A."/>
            <person name="Yamazoe A."/>
            <person name="Fujita N."/>
        </authorList>
    </citation>
    <scope>NUCLEOTIDE SEQUENCE [LARGE SCALE GENOMIC DNA]</scope>
    <source>
        <strain evidence="2 3">NBRC 15100</strain>
    </source>
</reference>
<protein>
    <submittedName>
        <fullName evidence="2">Uncharacterized protein</fullName>
    </submittedName>
</protein>